<feature type="region of interest" description="Disordered" evidence="6">
    <location>
        <begin position="699"/>
        <end position="719"/>
    </location>
</feature>
<dbReference type="SUPFAM" id="SSF82866">
    <property type="entry name" value="Multidrug efflux transporter AcrB transmembrane domain"/>
    <property type="match status" value="2"/>
</dbReference>
<reference evidence="9 10" key="1">
    <citation type="submission" date="2014-12" db="EMBL/GenBank/DDBJ databases">
        <title>Frankia sp. BMG5.1 draft genome.</title>
        <authorList>
            <person name="Gtari M."/>
            <person name="Ghodhbane-Gtari F."/>
            <person name="Nouioui I."/>
            <person name="Ktari A."/>
            <person name="Hezbri K."/>
            <person name="Mimouni W."/>
            <person name="Sbissi I."/>
            <person name="Ayari A."/>
            <person name="Yamanaka T."/>
            <person name="Normand P."/>
            <person name="Tisa L.S."/>
            <person name="Boudabous A."/>
        </authorList>
    </citation>
    <scope>NUCLEOTIDE SEQUENCE [LARGE SCALE GENOMIC DNA]</scope>
    <source>
        <strain evidence="9 10">BMG5.1</strain>
    </source>
</reference>
<proteinExistence type="predicted"/>
<dbReference type="Pfam" id="PF03176">
    <property type="entry name" value="MMPL"/>
    <property type="match status" value="2"/>
</dbReference>
<accession>A0ABR5F5S0</accession>
<dbReference type="InterPro" id="IPR000731">
    <property type="entry name" value="SSD"/>
</dbReference>
<evidence type="ECO:0000256" key="6">
    <source>
        <dbReference type="SAM" id="MobiDB-lite"/>
    </source>
</evidence>
<keyword evidence="4 7" id="KW-1133">Transmembrane helix</keyword>
<feature type="transmembrane region" description="Helical" evidence="7">
    <location>
        <begin position="302"/>
        <end position="328"/>
    </location>
</feature>
<evidence type="ECO:0000313" key="9">
    <source>
        <dbReference type="EMBL" id="KLL12083.1"/>
    </source>
</evidence>
<feature type="transmembrane region" description="Helical" evidence="7">
    <location>
        <begin position="272"/>
        <end position="296"/>
    </location>
</feature>
<keyword evidence="5 7" id="KW-0472">Membrane</keyword>
<comment type="caution">
    <text evidence="9">The sequence shown here is derived from an EMBL/GenBank/DDBJ whole genome shotgun (WGS) entry which is preliminary data.</text>
</comment>
<feature type="transmembrane region" description="Helical" evidence="7">
    <location>
        <begin position="503"/>
        <end position="523"/>
    </location>
</feature>
<dbReference type="Proteomes" id="UP000035425">
    <property type="component" value="Unassembled WGS sequence"/>
</dbReference>
<feature type="transmembrane region" description="Helical" evidence="7">
    <location>
        <begin position="620"/>
        <end position="640"/>
    </location>
</feature>
<feature type="domain" description="SSD" evidence="8">
    <location>
        <begin position="193"/>
        <end position="327"/>
    </location>
</feature>
<evidence type="ECO:0000313" key="10">
    <source>
        <dbReference type="Proteomes" id="UP000035425"/>
    </source>
</evidence>
<dbReference type="EMBL" id="JWIO01000008">
    <property type="protein sequence ID" value="KLL12083.1"/>
    <property type="molecule type" value="Genomic_DNA"/>
</dbReference>
<comment type="subcellular location">
    <subcellularLocation>
        <location evidence="1">Cell membrane</location>
        <topology evidence="1">Multi-pass membrane protein</topology>
    </subcellularLocation>
</comment>
<evidence type="ECO:0000256" key="7">
    <source>
        <dbReference type="SAM" id="Phobius"/>
    </source>
</evidence>
<feature type="transmembrane region" description="Helical" evidence="7">
    <location>
        <begin position="535"/>
        <end position="554"/>
    </location>
</feature>
<dbReference type="PANTHER" id="PTHR33406:SF13">
    <property type="entry name" value="MEMBRANE PROTEIN YDFJ"/>
    <property type="match status" value="1"/>
</dbReference>
<keyword evidence="2" id="KW-1003">Cell membrane</keyword>
<dbReference type="InterPro" id="IPR050545">
    <property type="entry name" value="Mycobact_MmpL"/>
</dbReference>
<dbReference type="Gene3D" id="1.20.1640.10">
    <property type="entry name" value="Multidrug efflux transporter AcrB transmembrane domain"/>
    <property type="match status" value="2"/>
</dbReference>
<keyword evidence="3 7" id="KW-0812">Transmembrane</keyword>
<organism evidence="9 10">
    <name type="scientific">Protofrankia coriariae</name>
    <dbReference type="NCBI Taxonomy" id="1562887"/>
    <lineage>
        <taxon>Bacteria</taxon>
        <taxon>Bacillati</taxon>
        <taxon>Actinomycetota</taxon>
        <taxon>Actinomycetes</taxon>
        <taxon>Frankiales</taxon>
        <taxon>Frankiaceae</taxon>
        <taxon>Protofrankia</taxon>
    </lineage>
</organism>
<evidence type="ECO:0000256" key="2">
    <source>
        <dbReference type="ARBA" id="ARBA00022475"/>
    </source>
</evidence>
<feature type="transmembrane region" description="Helical" evidence="7">
    <location>
        <begin position="179"/>
        <end position="197"/>
    </location>
</feature>
<sequence length="719" mass="76313">MSALARWCLRHRRLVISFWIAAFLVGGATAGITADRLTFDFSLPGQPGYETAKKVLAIYHTDDQGAPIILSLSAQPGGQATDQQVTTAFAAVKKDVPGIRVIGRAETGDDIFVTDDGRAQFAYAFYPRQTSFTSETAEALKKSLAAHSPAGLTGTVTGLDELATNGANDSGPGVLVETLLAGLGALAVLAFVFASLLALLPLLIAAVAILSTFLVLLGLTVFVDVSFLVQFLVSLIGLGVAIDYSLLIVTRWREERAHGRDNHDAVVASMQFAGHAVVFSGLTVAIGLVAMVVIPVPFLRSIGYGGMLIPLISVAVTTTLLPALLGGIGPRVDWPRVRHENTASRFWTRWASLVVRRRWIAAGVGIAILTALIIPFFGIQIGTAQSGSLAKNGPAYEAIKLLEDGGAPKGVLTPAEILVQSSAADDVAQRVRAVDGVVTATLPSGTDANRDGTSLIIAVPDRETAGGSSIDPIRNIRSALHDVPGVIGVTGIGALQLDYLHGVYGVFPWALALIVIVTYILLVRAFRSLLLPLKAVVLNLVSLGATFGGVVLFWQHGYGSEEIYGIEATGAITFWLPLMVFAFLFGLSMDYEVFILARIREEYDARGDTHAAVIEGVGRTGRLVTSAALILFLSFLSLSSGPQTDIKLFATALGFGILLDATVVRMLLVPALVSLFGSWNWYLPDGVAKLLRIETSHARPAVPEPRSRPEADLEVPSPR</sequence>
<evidence type="ECO:0000259" key="8">
    <source>
        <dbReference type="PROSITE" id="PS50156"/>
    </source>
</evidence>
<protein>
    <submittedName>
        <fullName evidence="9">Membrane protein</fullName>
    </submittedName>
</protein>
<evidence type="ECO:0000256" key="4">
    <source>
        <dbReference type="ARBA" id="ARBA00022989"/>
    </source>
</evidence>
<evidence type="ECO:0000256" key="5">
    <source>
        <dbReference type="ARBA" id="ARBA00023136"/>
    </source>
</evidence>
<dbReference type="PANTHER" id="PTHR33406">
    <property type="entry name" value="MEMBRANE PROTEIN MJ1562-RELATED"/>
    <property type="match status" value="1"/>
</dbReference>
<dbReference type="PROSITE" id="PS50156">
    <property type="entry name" value="SSD"/>
    <property type="match status" value="1"/>
</dbReference>
<gene>
    <name evidence="9" type="ORF">FrCorBMG51_07520</name>
</gene>
<evidence type="ECO:0000256" key="1">
    <source>
        <dbReference type="ARBA" id="ARBA00004651"/>
    </source>
</evidence>
<keyword evidence="10" id="KW-1185">Reference proteome</keyword>
<dbReference type="InterPro" id="IPR004869">
    <property type="entry name" value="MMPL_dom"/>
</dbReference>
<feature type="transmembrane region" description="Helical" evidence="7">
    <location>
        <begin position="202"/>
        <end position="223"/>
    </location>
</feature>
<evidence type="ECO:0000256" key="3">
    <source>
        <dbReference type="ARBA" id="ARBA00022692"/>
    </source>
</evidence>
<feature type="transmembrane region" description="Helical" evidence="7">
    <location>
        <begin position="229"/>
        <end position="252"/>
    </location>
</feature>
<feature type="transmembrane region" description="Helical" evidence="7">
    <location>
        <begin position="359"/>
        <end position="379"/>
    </location>
</feature>
<name>A0ABR5F5S0_9ACTN</name>
<feature type="transmembrane region" description="Helical" evidence="7">
    <location>
        <begin position="574"/>
        <end position="599"/>
    </location>
</feature>